<gene>
    <name evidence="6" type="ORF">GGR16_004337</name>
</gene>
<proteinExistence type="inferred from homology"/>
<sequence>MHGTLADGPLSRATIEAAHERIRPHIRRTPVIDLAAGDLGLDVPVNIKLELLQHAGSFKPRGAFNTLLSLPVPAAGVAAASGGNHGAAVAYAAMKLGVKARIFVPEISSTPKIAAIRAFGADIVIGGARYADAQDACDSYVADSGALRIHPFSAAETIAGQGTVGREWEEQVPDLDTVLVAVGGGGLIAGIASWWHGSKVKVVGVEPEGSCALHAALAAGAPVDVPVESVAADSLGARNVGPLVHGISQRAVERVVLVPDEAIVEAQRRLWRGLRIAAEPGGATALAALIAGAYVPAPGERLGILACGSNVDLATLAALTA</sequence>
<evidence type="ECO:0000256" key="2">
    <source>
        <dbReference type="ARBA" id="ARBA00010869"/>
    </source>
</evidence>
<dbReference type="InterPro" id="IPR050147">
    <property type="entry name" value="Ser/Thr_Dehydratase"/>
</dbReference>
<keyword evidence="4 6" id="KW-0456">Lyase</keyword>
<dbReference type="EC" id="4.3.1.19" evidence="6"/>
<evidence type="ECO:0000259" key="5">
    <source>
        <dbReference type="Pfam" id="PF00291"/>
    </source>
</evidence>
<evidence type="ECO:0000256" key="1">
    <source>
        <dbReference type="ARBA" id="ARBA00001933"/>
    </source>
</evidence>
<keyword evidence="7" id="KW-1185">Reference proteome</keyword>
<dbReference type="InterPro" id="IPR036052">
    <property type="entry name" value="TrpB-like_PALP_sf"/>
</dbReference>
<dbReference type="Pfam" id="PF00291">
    <property type="entry name" value="PALP"/>
    <property type="match status" value="1"/>
</dbReference>
<accession>A0A840C286</accession>
<dbReference type="PANTHER" id="PTHR48078:SF6">
    <property type="entry name" value="L-THREONINE DEHYDRATASE CATABOLIC TDCB"/>
    <property type="match status" value="1"/>
</dbReference>
<organism evidence="6 7">
    <name type="scientific">Chelatococcus caeni</name>
    <dbReference type="NCBI Taxonomy" id="1348468"/>
    <lineage>
        <taxon>Bacteria</taxon>
        <taxon>Pseudomonadati</taxon>
        <taxon>Pseudomonadota</taxon>
        <taxon>Alphaproteobacteria</taxon>
        <taxon>Hyphomicrobiales</taxon>
        <taxon>Chelatococcaceae</taxon>
        <taxon>Chelatococcus</taxon>
    </lineage>
</organism>
<dbReference type="RefSeq" id="WP_183318033.1">
    <property type="nucleotide sequence ID" value="NZ_JACIEN010000006.1"/>
</dbReference>
<name>A0A840C286_9HYPH</name>
<dbReference type="AlphaFoldDB" id="A0A840C286"/>
<dbReference type="PANTHER" id="PTHR48078">
    <property type="entry name" value="THREONINE DEHYDRATASE, MITOCHONDRIAL-RELATED"/>
    <property type="match status" value="1"/>
</dbReference>
<dbReference type="Proteomes" id="UP000577362">
    <property type="component" value="Unassembled WGS sequence"/>
</dbReference>
<dbReference type="GO" id="GO:0004794">
    <property type="term" value="F:threonine deaminase activity"/>
    <property type="evidence" value="ECO:0007669"/>
    <property type="project" value="UniProtKB-EC"/>
</dbReference>
<dbReference type="GO" id="GO:0006565">
    <property type="term" value="P:L-serine catabolic process"/>
    <property type="evidence" value="ECO:0007669"/>
    <property type="project" value="TreeGrafter"/>
</dbReference>
<evidence type="ECO:0000256" key="4">
    <source>
        <dbReference type="ARBA" id="ARBA00023239"/>
    </source>
</evidence>
<dbReference type="GO" id="GO:0009097">
    <property type="term" value="P:isoleucine biosynthetic process"/>
    <property type="evidence" value="ECO:0007669"/>
    <property type="project" value="TreeGrafter"/>
</dbReference>
<dbReference type="GO" id="GO:0006567">
    <property type="term" value="P:L-threonine catabolic process"/>
    <property type="evidence" value="ECO:0007669"/>
    <property type="project" value="TreeGrafter"/>
</dbReference>
<dbReference type="Gene3D" id="3.40.50.1100">
    <property type="match status" value="2"/>
</dbReference>
<evidence type="ECO:0000313" key="7">
    <source>
        <dbReference type="Proteomes" id="UP000577362"/>
    </source>
</evidence>
<comment type="caution">
    <text evidence="6">The sequence shown here is derived from an EMBL/GenBank/DDBJ whole genome shotgun (WGS) entry which is preliminary data.</text>
</comment>
<dbReference type="NCBIfam" id="NF006094">
    <property type="entry name" value="PRK08246.1"/>
    <property type="match status" value="1"/>
</dbReference>
<keyword evidence="3" id="KW-0663">Pyridoxal phosphate</keyword>
<feature type="domain" description="Tryptophan synthase beta chain-like PALP" evidence="5">
    <location>
        <begin position="22"/>
        <end position="307"/>
    </location>
</feature>
<dbReference type="InterPro" id="IPR001926">
    <property type="entry name" value="TrpB-like_PALP"/>
</dbReference>
<dbReference type="FunFam" id="3.40.50.1100:FF:000005">
    <property type="entry name" value="Threonine dehydratase catabolic"/>
    <property type="match status" value="1"/>
</dbReference>
<evidence type="ECO:0000313" key="6">
    <source>
        <dbReference type="EMBL" id="MBB4019290.1"/>
    </source>
</evidence>
<dbReference type="EMBL" id="JACIEN010000006">
    <property type="protein sequence ID" value="MBB4019290.1"/>
    <property type="molecule type" value="Genomic_DNA"/>
</dbReference>
<evidence type="ECO:0000256" key="3">
    <source>
        <dbReference type="ARBA" id="ARBA00022898"/>
    </source>
</evidence>
<comment type="cofactor">
    <cofactor evidence="1">
        <name>pyridoxal 5'-phosphate</name>
        <dbReference type="ChEBI" id="CHEBI:597326"/>
    </cofactor>
</comment>
<dbReference type="SUPFAM" id="SSF53686">
    <property type="entry name" value="Tryptophan synthase beta subunit-like PLP-dependent enzymes"/>
    <property type="match status" value="1"/>
</dbReference>
<dbReference type="GO" id="GO:0003941">
    <property type="term" value="F:L-serine ammonia-lyase activity"/>
    <property type="evidence" value="ECO:0007669"/>
    <property type="project" value="TreeGrafter"/>
</dbReference>
<comment type="similarity">
    <text evidence="2">Belongs to the serine/threonine dehydratase family.</text>
</comment>
<protein>
    <submittedName>
        <fullName evidence="6">Threonine dehydratase</fullName>
        <ecNumber evidence="6">4.3.1.19</ecNumber>
    </submittedName>
</protein>
<reference evidence="6 7" key="1">
    <citation type="submission" date="2020-08" db="EMBL/GenBank/DDBJ databases">
        <title>Genomic Encyclopedia of Type Strains, Phase IV (KMG-IV): sequencing the most valuable type-strain genomes for metagenomic binning, comparative biology and taxonomic classification.</title>
        <authorList>
            <person name="Goeker M."/>
        </authorList>
    </citation>
    <scope>NUCLEOTIDE SEQUENCE [LARGE SCALE GENOMIC DNA]</scope>
    <source>
        <strain evidence="6 7">DSM 103737</strain>
    </source>
</reference>